<evidence type="ECO:0000256" key="2">
    <source>
        <dbReference type="SAM" id="Phobius"/>
    </source>
</evidence>
<keyword evidence="2" id="KW-0812">Transmembrane</keyword>
<feature type="transmembrane region" description="Helical" evidence="2">
    <location>
        <begin position="21"/>
        <end position="40"/>
    </location>
</feature>
<gene>
    <name evidence="3" type="ORF">Rcae01_01483</name>
</gene>
<evidence type="ECO:0000256" key="1">
    <source>
        <dbReference type="SAM" id="MobiDB-lite"/>
    </source>
</evidence>
<feature type="transmembrane region" description="Helical" evidence="2">
    <location>
        <begin position="52"/>
        <end position="77"/>
    </location>
</feature>
<comment type="caution">
    <text evidence="3">The sequence shown here is derived from an EMBL/GenBank/DDBJ whole genome shotgun (WGS) entry which is preliminary data.</text>
</comment>
<evidence type="ECO:0000313" key="3">
    <source>
        <dbReference type="EMBL" id="GAA5506033.1"/>
    </source>
</evidence>
<dbReference type="Proteomes" id="UP001416858">
    <property type="component" value="Unassembled WGS sequence"/>
</dbReference>
<name>A0ABP9VRE9_9BACT</name>
<keyword evidence="2" id="KW-0472">Membrane</keyword>
<keyword evidence="4" id="KW-1185">Reference proteome</keyword>
<proteinExistence type="predicted"/>
<dbReference type="EMBL" id="BAABRO010000002">
    <property type="protein sequence ID" value="GAA5506033.1"/>
    <property type="molecule type" value="Genomic_DNA"/>
</dbReference>
<feature type="compositionally biased region" description="Pro residues" evidence="1">
    <location>
        <begin position="103"/>
        <end position="112"/>
    </location>
</feature>
<organism evidence="3 4">
    <name type="scientific">Novipirellula caenicola</name>
    <dbReference type="NCBI Taxonomy" id="1536901"/>
    <lineage>
        <taxon>Bacteria</taxon>
        <taxon>Pseudomonadati</taxon>
        <taxon>Planctomycetota</taxon>
        <taxon>Planctomycetia</taxon>
        <taxon>Pirellulales</taxon>
        <taxon>Pirellulaceae</taxon>
        <taxon>Novipirellula</taxon>
    </lineage>
</organism>
<reference evidence="3 4" key="1">
    <citation type="submission" date="2024-02" db="EMBL/GenBank/DDBJ databases">
        <title>Rhodopirellula caenicola NBRC 110016.</title>
        <authorList>
            <person name="Ichikawa N."/>
            <person name="Katano-Makiyama Y."/>
            <person name="Hidaka K."/>
        </authorList>
    </citation>
    <scope>NUCLEOTIDE SEQUENCE [LARGE SCALE GENOMIC DNA]</scope>
    <source>
        <strain evidence="3 4">NBRC 110016</strain>
    </source>
</reference>
<keyword evidence="2" id="KW-1133">Transmembrane helix</keyword>
<accession>A0ABP9VRE9</accession>
<feature type="region of interest" description="Disordered" evidence="1">
    <location>
        <begin position="92"/>
        <end position="112"/>
    </location>
</feature>
<sequence>MPSAKPSSAQPVVRSRLLPRISFRFVFAVTTLAAVIAAVARQAGNGGALATAAIVGFAVPLICFALFALTFLFAWAISSLWFEGEDEQTLKGSPFAAGQLPPQIMPPREPNA</sequence>
<evidence type="ECO:0000313" key="4">
    <source>
        <dbReference type="Proteomes" id="UP001416858"/>
    </source>
</evidence>
<protein>
    <submittedName>
        <fullName evidence="3">Uncharacterized protein</fullName>
    </submittedName>
</protein>
<dbReference type="RefSeq" id="WP_345683001.1">
    <property type="nucleotide sequence ID" value="NZ_BAABRO010000002.1"/>
</dbReference>